<dbReference type="PANTHER" id="PTHR33121">
    <property type="entry name" value="CYCLIC DI-GMP PHOSPHODIESTERASE PDEF"/>
    <property type="match status" value="1"/>
</dbReference>
<dbReference type="SUPFAM" id="SSF141868">
    <property type="entry name" value="EAL domain-like"/>
    <property type="match status" value="1"/>
</dbReference>
<dbReference type="EMBL" id="VWXX01000039">
    <property type="protein sequence ID" value="KAA6182895.1"/>
    <property type="molecule type" value="Genomic_DNA"/>
</dbReference>
<dbReference type="Proteomes" id="UP000322981">
    <property type="component" value="Unassembled WGS sequence"/>
</dbReference>
<dbReference type="PANTHER" id="PTHR33121:SF71">
    <property type="entry name" value="OXYGEN SENSOR PROTEIN DOSP"/>
    <property type="match status" value="1"/>
</dbReference>
<protein>
    <submittedName>
        <fullName evidence="2">EAL domain-containing protein</fullName>
    </submittedName>
</protein>
<dbReference type="Pfam" id="PF00563">
    <property type="entry name" value="EAL"/>
    <property type="match status" value="1"/>
</dbReference>
<keyword evidence="3" id="KW-1185">Reference proteome</keyword>
<dbReference type="GO" id="GO:0071111">
    <property type="term" value="F:cyclic-guanylate-specific phosphodiesterase activity"/>
    <property type="evidence" value="ECO:0007669"/>
    <property type="project" value="InterPro"/>
</dbReference>
<dbReference type="PROSITE" id="PS50883">
    <property type="entry name" value="EAL"/>
    <property type="match status" value="1"/>
</dbReference>
<dbReference type="Gene3D" id="3.20.20.450">
    <property type="entry name" value="EAL domain"/>
    <property type="match status" value="1"/>
</dbReference>
<dbReference type="SMART" id="SM00052">
    <property type="entry name" value="EAL"/>
    <property type="match status" value="1"/>
</dbReference>
<gene>
    <name evidence="2" type="ORF">F2Q65_16915</name>
</gene>
<feature type="domain" description="EAL" evidence="1">
    <location>
        <begin position="1"/>
        <end position="168"/>
    </location>
</feature>
<reference evidence="2 3" key="1">
    <citation type="submission" date="2019-09" db="EMBL/GenBank/DDBJ databases">
        <title>Whole-genome sequence of the purple sulfur bacterium Thiohalocapsa marina DSM 19078.</title>
        <authorList>
            <person name="Kyndt J.A."/>
            <person name="Meyer T.E."/>
        </authorList>
    </citation>
    <scope>NUCLEOTIDE SEQUENCE [LARGE SCALE GENOMIC DNA]</scope>
    <source>
        <strain evidence="2 3">DSM 19078</strain>
    </source>
</reference>
<comment type="caution">
    <text evidence="2">The sequence shown here is derived from an EMBL/GenBank/DDBJ whole genome shotgun (WGS) entry which is preliminary data.</text>
</comment>
<organism evidence="2 3">
    <name type="scientific">Thiohalocapsa marina</name>
    <dbReference type="NCBI Taxonomy" id="424902"/>
    <lineage>
        <taxon>Bacteria</taxon>
        <taxon>Pseudomonadati</taxon>
        <taxon>Pseudomonadota</taxon>
        <taxon>Gammaproteobacteria</taxon>
        <taxon>Chromatiales</taxon>
        <taxon>Chromatiaceae</taxon>
        <taxon>Thiohalocapsa</taxon>
    </lineage>
</organism>
<evidence type="ECO:0000313" key="3">
    <source>
        <dbReference type="Proteomes" id="UP000322981"/>
    </source>
</evidence>
<evidence type="ECO:0000313" key="2">
    <source>
        <dbReference type="EMBL" id="KAA6182895.1"/>
    </source>
</evidence>
<dbReference type="AlphaFoldDB" id="A0A5M8FKC3"/>
<proteinExistence type="predicted"/>
<sequence>MRTGTIGKAEALLRWLHPQEGLISPARFAPLAEKNGLIAPIGRMAFRAACRQLVRWRQRHALQLSINKSPLEFQQASGDCVVLDFMQSVGLPGSAIAVEITEGLLLETAGQVGEQLNALRTAGIHLSLDDFCTGYSSMAYLQKIEIGFIKIDKAFVRDLETNPADRVL</sequence>
<evidence type="ECO:0000259" key="1">
    <source>
        <dbReference type="PROSITE" id="PS50883"/>
    </source>
</evidence>
<dbReference type="OrthoDB" id="8553030at2"/>
<dbReference type="CDD" id="cd01948">
    <property type="entry name" value="EAL"/>
    <property type="match status" value="1"/>
</dbReference>
<accession>A0A5M8FKC3</accession>
<dbReference type="InterPro" id="IPR035919">
    <property type="entry name" value="EAL_sf"/>
</dbReference>
<dbReference type="InterPro" id="IPR001633">
    <property type="entry name" value="EAL_dom"/>
</dbReference>
<name>A0A5M8FKC3_9GAMM</name>
<dbReference type="InterPro" id="IPR050706">
    <property type="entry name" value="Cyclic-di-GMP_PDE-like"/>
</dbReference>